<dbReference type="InterPro" id="IPR001876">
    <property type="entry name" value="Znf_RanBP2"/>
</dbReference>
<name>A0A813JV17_POLGL</name>
<keyword evidence="3" id="KW-0862">Zinc</keyword>
<dbReference type="EMBL" id="CAJNNV010019610">
    <property type="protein sequence ID" value="CAE8606644.1"/>
    <property type="molecule type" value="Genomic_DNA"/>
</dbReference>
<feature type="region of interest" description="Disordered" evidence="5">
    <location>
        <begin position="1"/>
        <end position="93"/>
    </location>
</feature>
<keyword evidence="2 4" id="KW-0863">Zinc-finger</keyword>
<evidence type="ECO:0000313" key="7">
    <source>
        <dbReference type="EMBL" id="CAE8606644.1"/>
    </source>
</evidence>
<dbReference type="EMBL" id="CAJNNW010026795">
    <property type="protein sequence ID" value="CAE8687762.1"/>
    <property type="molecule type" value="Genomic_DNA"/>
</dbReference>
<evidence type="ECO:0000256" key="2">
    <source>
        <dbReference type="ARBA" id="ARBA00022771"/>
    </source>
</evidence>
<dbReference type="InterPro" id="IPR036443">
    <property type="entry name" value="Znf_RanBP2_sf"/>
</dbReference>
<dbReference type="PROSITE" id="PS50199">
    <property type="entry name" value="ZF_RANBP2_2"/>
    <property type="match status" value="1"/>
</dbReference>
<evidence type="ECO:0000256" key="5">
    <source>
        <dbReference type="SAM" id="MobiDB-lite"/>
    </source>
</evidence>
<dbReference type="OrthoDB" id="448399at2759"/>
<feature type="domain" description="RanBP2-type" evidence="6">
    <location>
        <begin position="176"/>
        <end position="205"/>
    </location>
</feature>
<feature type="compositionally biased region" description="Basic residues" evidence="5">
    <location>
        <begin position="67"/>
        <end position="79"/>
    </location>
</feature>
<dbReference type="SMART" id="SM00547">
    <property type="entry name" value="ZnF_RBZ"/>
    <property type="match status" value="1"/>
</dbReference>
<sequence length="220" mass="24854">MGREKEKKREKRGRRREPSYRDRRCCPRRRLLAAMPAAGEYSDYSYSPSPVRKKRSSKRRRDESRSPSRRRGGGRRGGGRKGGGNSKLEKFIDENELKEATAMKLRDAPADVAEDVMEQGFNVIDNARNADAVVVTRLRKAQDGGGKSAPPPRRDGSRPRSGSRERRDPPGAVTFKDGDWYCSKCTGMNFARRQDCFKCSTPRGRSGSGSRPRSRKRSRS</sequence>
<evidence type="ECO:0000256" key="4">
    <source>
        <dbReference type="PROSITE-ProRule" id="PRU00322"/>
    </source>
</evidence>
<feature type="region of interest" description="Disordered" evidence="5">
    <location>
        <begin position="138"/>
        <end position="173"/>
    </location>
</feature>
<dbReference type="Pfam" id="PF00641">
    <property type="entry name" value="Zn_ribbon_RanBP"/>
    <property type="match status" value="1"/>
</dbReference>
<reference evidence="8" key="1">
    <citation type="submission" date="2021-02" db="EMBL/GenBank/DDBJ databases">
        <authorList>
            <person name="Dougan E. K."/>
            <person name="Rhodes N."/>
            <person name="Thang M."/>
            <person name="Chan C."/>
        </authorList>
    </citation>
    <scope>NUCLEOTIDE SEQUENCE</scope>
</reference>
<evidence type="ECO:0000313" key="8">
    <source>
        <dbReference type="EMBL" id="CAE8687762.1"/>
    </source>
</evidence>
<keyword evidence="1" id="KW-0479">Metal-binding</keyword>
<feature type="region of interest" description="Disordered" evidence="5">
    <location>
        <begin position="196"/>
        <end position="220"/>
    </location>
</feature>
<dbReference type="SUPFAM" id="SSF90209">
    <property type="entry name" value="Ran binding protein zinc finger-like"/>
    <property type="match status" value="1"/>
</dbReference>
<feature type="compositionally biased region" description="Basic and acidic residues" evidence="5">
    <location>
        <begin position="152"/>
        <end position="169"/>
    </location>
</feature>
<dbReference type="GO" id="GO:0008270">
    <property type="term" value="F:zinc ion binding"/>
    <property type="evidence" value="ECO:0007669"/>
    <property type="project" value="UniProtKB-KW"/>
</dbReference>
<gene>
    <name evidence="7" type="ORF">PGLA1383_LOCUS24623</name>
    <name evidence="8" type="ORF">PGLA2088_LOCUS25597</name>
</gene>
<evidence type="ECO:0000256" key="1">
    <source>
        <dbReference type="ARBA" id="ARBA00022723"/>
    </source>
</evidence>
<comment type="caution">
    <text evidence="8">The sequence shown here is derived from an EMBL/GenBank/DDBJ whole genome shotgun (WGS) entry which is preliminary data.</text>
</comment>
<dbReference type="AlphaFoldDB" id="A0A813JV17"/>
<proteinExistence type="predicted"/>
<evidence type="ECO:0000259" key="6">
    <source>
        <dbReference type="PROSITE" id="PS50199"/>
    </source>
</evidence>
<dbReference type="Gene3D" id="4.10.1060.10">
    <property type="entry name" value="Zinc finger, RanBP2-type"/>
    <property type="match status" value="1"/>
</dbReference>
<accession>A0A813JV17</accession>
<feature type="compositionally biased region" description="Basic and acidic residues" evidence="5">
    <location>
        <begin position="16"/>
        <end position="25"/>
    </location>
</feature>
<dbReference type="Proteomes" id="UP000654075">
    <property type="component" value="Unassembled WGS sequence"/>
</dbReference>
<evidence type="ECO:0000313" key="9">
    <source>
        <dbReference type="Proteomes" id="UP000626109"/>
    </source>
</evidence>
<evidence type="ECO:0000313" key="10">
    <source>
        <dbReference type="Proteomes" id="UP000654075"/>
    </source>
</evidence>
<protein>
    <recommendedName>
        <fullName evidence="6">RanBP2-type domain-containing protein</fullName>
    </recommendedName>
</protein>
<feature type="compositionally biased region" description="Low complexity" evidence="5">
    <location>
        <begin position="200"/>
        <end position="211"/>
    </location>
</feature>
<dbReference type="Proteomes" id="UP000626109">
    <property type="component" value="Unassembled WGS sequence"/>
</dbReference>
<evidence type="ECO:0000256" key="3">
    <source>
        <dbReference type="ARBA" id="ARBA00022833"/>
    </source>
</evidence>
<dbReference type="PROSITE" id="PS01358">
    <property type="entry name" value="ZF_RANBP2_1"/>
    <property type="match status" value="1"/>
</dbReference>
<organism evidence="8 9">
    <name type="scientific">Polarella glacialis</name>
    <name type="common">Dinoflagellate</name>
    <dbReference type="NCBI Taxonomy" id="89957"/>
    <lineage>
        <taxon>Eukaryota</taxon>
        <taxon>Sar</taxon>
        <taxon>Alveolata</taxon>
        <taxon>Dinophyceae</taxon>
        <taxon>Suessiales</taxon>
        <taxon>Suessiaceae</taxon>
        <taxon>Polarella</taxon>
    </lineage>
</organism>
<keyword evidence="10" id="KW-1185">Reference proteome</keyword>